<dbReference type="FunFam" id="3.40.50.12780:FF:000012">
    <property type="entry name" value="Non-ribosomal peptide synthetase"/>
    <property type="match status" value="1"/>
</dbReference>
<dbReference type="GO" id="GO:0016874">
    <property type="term" value="F:ligase activity"/>
    <property type="evidence" value="ECO:0007669"/>
    <property type="project" value="UniProtKB-KW"/>
</dbReference>
<dbReference type="Pfam" id="PF00668">
    <property type="entry name" value="Condensation"/>
    <property type="match status" value="1"/>
</dbReference>
<evidence type="ECO:0000256" key="3">
    <source>
        <dbReference type="ARBA" id="ARBA00007380"/>
    </source>
</evidence>
<dbReference type="FunFam" id="1.10.1200.10:FF:000016">
    <property type="entry name" value="Non-ribosomal peptide synthase"/>
    <property type="match status" value="1"/>
</dbReference>
<dbReference type="InterPro" id="IPR006162">
    <property type="entry name" value="Ppantetheine_attach_site"/>
</dbReference>
<proteinExistence type="inferred from homology"/>
<dbReference type="Gene3D" id="3.30.559.10">
    <property type="entry name" value="Chloramphenicol acetyltransferase-like domain"/>
    <property type="match status" value="1"/>
</dbReference>
<dbReference type="InterPro" id="IPR001242">
    <property type="entry name" value="Condensation_dom"/>
</dbReference>
<protein>
    <recommendedName>
        <fullName evidence="4">Phenyloxazoline synthase MbtB</fullName>
    </recommendedName>
    <alternativeName>
        <fullName evidence="8">Mycobactin synthetase protein B</fullName>
    </alternativeName>
</protein>
<comment type="similarity">
    <text evidence="3">Belongs to the ATP-dependent AMP-binding enzyme family. MbtB subfamily.</text>
</comment>
<dbReference type="Gene3D" id="3.30.559.30">
    <property type="entry name" value="Nonribosomal peptide synthetase, condensation domain"/>
    <property type="match status" value="1"/>
</dbReference>
<dbReference type="FunFam" id="3.30.559.10:FF:000023">
    <property type="entry name" value="Non-ribosomal peptide synthetase"/>
    <property type="match status" value="1"/>
</dbReference>
<feature type="domain" description="Carrier" evidence="9">
    <location>
        <begin position="53"/>
        <end position="129"/>
    </location>
</feature>
<dbReference type="GO" id="GO:0031177">
    <property type="term" value="F:phosphopantetheine binding"/>
    <property type="evidence" value="ECO:0007669"/>
    <property type="project" value="TreeGrafter"/>
</dbReference>
<dbReference type="Gene3D" id="1.10.1200.10">
    <property type="entry name" value="ACP-like"/>
    <property type="match status" value="2"/>
</dbReference>
<dbReference type="InterPro" id="IPR042099">
    <property type="entry name" value="ANL_N_sf"/>
</dbReference>
<accession>L7Z9N5</accession>
<dbReference type="Gene3D" id="3.30.300.30">
    <property type="match status" value="1"/>
</dbReference>
<keyword evidence="5" id="KW-0596">Phosphopantetheine</keyword>
<dbReference type="PROSITE" id="PS00012">
    <property type="entry name" value="PHOSPHOPANTETHEINE"/>
    <property type="match status" value="1"/>
</dbReference>
<dbReference type="SUPFAM" id="SSF47336">
    <property type="entry name" value="ACP-like"/>
    <property type="match status" value="2"/>
</dbReference>
<dbReference type="AlphaFoldDB" id="L7Z9N5"/>
<dbReference type="FunFam" id="3.30.559.30:FF:000006">
    <property type="entry name" value="Yersiniabactin polyketide/non-ribosomal peptide synthetase"/>
    <property type="match status" value="1"/>
</dbReference>
<dbReference type="InterPro" id="IPR009081">
    <property type="entry name" value="PP-bd_ACP"/>
</dbReference>
<sequence length="1235" mass="132922">MHTSCRKGAYGDHFWFVLGDLRAVHPHLTPFRPRVRTGTRARLSSRHDVLGRSRFMLSIDDLRRVVTELLGPGAEPPGDHDNLIELGLDSLKLMRIADRCRRTGLDVGFADLARRPTLAGWGGLLAEAAPEARIEASTAMEVPSAGSSTTGADVPAVHPPAKDVPAEDEPFPLALMQHAYWVGRGGSQALGAVAAHLYTEFDGSGVDPARLGVAVAALAERHPMLRARILDDGRQVIGPWTRGTELPVLDLRHLSPHEAEERTTGLRDQLSHQLLDVEAGQVFDVRVTLLPEGRTRVHVDVDMIAADARSYRAMLADLVHLYENPGRPLPPLGYSYARYLAERRAQPPREQDVRWWRERLGELPGAPLLPTRPEAEHGAAHRVTRLHHWLSPEQRARLTDQARRHAVTPAVAAATAFAEVLGAWSGEPRFLLNVPMFDRRPLHPDVDGLVGDFTSSVLLDVDLTESRTFAERAADAQERMHRAAAHSSYSGVEVLRDLSRHQGSQVLAPVVFTSALDLGELFGQDVERCLGEPVWIVSQGPQVLLDAQITELHGGLLVNWDVRADAFPDGVADAMFAAFVDLIGTVSDGSAWDVPVGPLATAEQLALRAEANSTDGPVPEHPLHHAFFGHAASTPDAPAVLGADSTVVTYGQLAERALRVAGALRERGVRPGDAVGISLPKGPDQLVAALGVHAAGAHYVPIGIEQPPARAESIRTRAGVTVVLATPDSGTGAGLLPLDEAVAWPRPLAEPVYADPGTVAYVLFTSGSTGEPKGVEVSHRAAANTIDDLVERLGLGPADRTLALSALDFDLSVFDMFAPLSVGGAVVTVDEATRKDASTWTRLVHRHAVTVLNCVPSLLDMLLTAAESEPMGTSLRAVLLGGDWVGVDLPVRLHAQAPGCRFLGLGGTTETAIHSTVQEVDGGVVPARWTSVPYGTPLRNVRCRVVDAQGRDCPDWVPGELWIGGAGVADGYRGDAERTADRFVEVDGFRWYRTGDRARYWPDATLEFLGRADDQVKIRGFRIELGEVEAALSEHPAVRQATALVVRSGPTPRLCAVVAAGTGTGPDDVRARAAELLPAHMLPDTIAVVHEMPLTANGKVDRRALSELLAAQAKDGEHEAPASALEEVVARVWARVLDTEKVGRHDDYFQLGGDSVLATRITAQLRDALDTDDVSVHDVLSSLTVAGLARTLADRDEEGRLELVAEVFLEIDSLSDEEIDAQLDDESRQAERADG</sequence>
<gene>
    <name evidence="10" type="primary">gobJ</name>
</gene>
<dbReference type="PANTHER" id="PTHR45527">
    <property type="entry name" value="NONRIBOSOMAL PEPTIDE SYNTHETASE"/>
    <property type="match status" value="1"/>
</dbReference>
<dbReference type="InterPro" id="IPR010071">
    <property type="entry name" value="AA_adenyl_dom"/>
</dbReference>
<dbReference type="GO" id="GO:0043041">
    <property type="term" value="P:amino acid activation for nonribosomal peptide biosynthetic process"/>
    <property type="evidence" value="ECO:0007669"/>
    <property type="project" value="TreeGrafter"/>
</dbReference>
<dbReference type="InterPro" id="IPR025110">
    <property type="entry name" value="AMP-bd_C"/>
</dbReference>
<evidence type="ECO:0000256" key="5">
    <source>
        <dbReference type="ARBA" id="ARBA00022450"/>
    </source>
</evidence>
<dbReference type="InterPro" id="IPR000873">
    <property type="entry name" value="AMP-dep_synth/lig_dom"/>
</dbReference>
<dbReference type="Gene3D" id="3.40.50.12780">
    <property type="entry name" value="N-terminal domain of ligase-like"/>
    <property type="match status" value="1"/>
</dbReference>
<dbReference type="Pfam" id="PF00550">
    <property type="entry name" value="PP-binding"/>
    <property type="match status" value="2"/>
</dbReference>
<dbReference type="Pfam" id="PF00501">
    <property type="entry name" value="AMP-binding"/>
    <property type="match status" value="1"/>
</dbReference>
<dbReference type="InterPro" id="IPR057737">
    <property type="entry name" value="Condensation_MtbB-like"/>
</dbReference>
<evidence type="ECO:0000256" key="1">
    <source>
        <dbReference type="ARBA" id="ARBA00001957"/>
    </source>
</evidence>
<comment type="cofactor">
    <cofactor evidence="1">
        <name>pantetheine 4'-phosphate</name>
        <dbReference type="ChEBI" id="CHEBI:47942"/>
    </cofactor>
</comment>
<dbReference type="InterPro" id="IPR036736">
    <property type="entry name" value="ACP-like_sf"/>
</dbReference>
<dbReference type="GO" id="GO:0000036">
    <property type="term" value="F:acyl carrier activity"/>
    <property type="evidence" value="ECO:0007669"/>
    <property type="project" value="TreeGrafter"/>
</dbReference>
<dbReference type="PROSITE" id="PS00455">
    <property type="entry name" value="AMP_BINDING"/>
    <property type="match status" value="1"/>
</dbReference>
<dbReference type="SUPFAM" id="SSF56801">
    <property type="entry name" value="Acetyl-CoA synthetase-like"/>
    <property type="match status" value="1"/>
</dbReference>
<dbReference type="GO" id="GO:0044550">
    <property type="term" value="P:secondary metabolite biosynthetic process"/>
    <property type="evidence" value="ECO:0007669"/>
    <property type="project" value="TreeGrafter"/>
</dbReference>
<keyword evidence="6" id="KW-0597">Phosphoprotein</keyword>
<feature type="domain" description="Carrier" evidence="9">
    <location>
        <begin position="1120"/>
        <end position="1196"/>
    </location>
</feature>
<organism evidence="10">
    <name type="scientific">Streptomyces sp. NRRL F-4415</name>
    <dbReference type="NCBI Taxonomy" id="1286194"/>
    <lineage>
        <taxon>Bacteria</taxon>
        <taxon>Bacillati</taxon>
        <taxon>Actinomycetota</taxon>
        <taxon>Actinomycetes</taxon>
        <taxon>Kitasatosporales</taxon>
        <taxon>Streptomycetaceae</taxon>
        <taxon>Streptomyces</taxon>
    </lineage>
</organism>
<reference evidence="10" key="1">
    <citation type="journal article" date="2013" name="Med. Chem. Commun.">
        <title>Gobichelin A and B: Mixed-Ligand Siderophores Discovered Using Proteomics.</title>
        <authorList>
            <person name="Chen Y."/>
            <person name="Unger M."/>
            <person name="Ntai I."/>
            <person name="McClure R.A."/>
            <person name="Albright J.C."/>
            <person name="Thomson R.J."/>
            <person name="Kelleher N.L."/>
        </authorList>
    </citation>
    <scope>NUCLEOTIDE SEQUENCE</scope>
    <source>
        <strain evidence="10">NRRL F-4415</strain>
    </source>
</reference>
<dbReference type="SUPFAM" id="SSF52777">
    <property type="entry name" value="CoA-dependent acyltransferases"/>
    <property type="match status" value="2"/>
</dbReference>
<dbReference type="Pfam" id="PF13193">
    <property type="entry name" value="AMP-binding_C"/>
    <property type="match status" value="1"/>
</dbReference>
<dbReference type="InterPro" id="IPR020845">
    <property type="entry name" value="AMP-binding_CS"/>
</dbReference>
<dbReference type="InterPro" id="IPR023213">
    <property type="entry name" value="CAT-like_dom_sf"/>
</dbReference>
<evidence type="ECO:0000256" key="4">
    <source>
        <dbReference type="ARBA" id="ARBA00016743"/>
    </source>
</evidence>
<dbReference type="EMBL" id="KC215181">
    <property type="protein sequence ID" value="AGE11891.1"/>
    <property type="molecule type" value="Genomic_DNA"/>
</dbReference>
<comment type="pathway">
    <text evidence="2">Siderophore biosynthesis; mycobactin biosynthesis.</text>
</comment>
<dbReference type="NCBIfam" id="TIGR01733">
    <property type="entry name" value="AA-adenyl-dom"/>
    <property type="match status" value="1"/>
</dbReference>
<dbReference type="InterPro" id="IPR045851">
    <property type="entry name" value="AMP-bd_C_sf"/>
</dbReference>
<dbReference type="PROSITE" id="PS50075">
    <property type="entry name" value="CARRIER"/>
    <property type="match status" value="2"/>
</dbReference>
<evidence type="ECO:0000256" key="8">
    <source>
        <dbReference type="ARBA" id="ARBA00033440"/>
    </source>
</evidence>
<keyword evidence="7" id="KW-0436">Ligase</keyword>
<dbReference type="GO" id="GO:0005737">
    <property type="term" value="C:cytoplasm"/>
    <property type="evidence" value="ECO:0007669"/>
    <property type="project" value="TreeGrafter"/>
</dbReference>
<evidence type="ECO:0000256" key="2">
    <source>
        <dbReference type="ARBA" id="ARBA00005102"/>
    </source>
</evidence>
<evidence type="ECO:0000313" key="10">
    <source>
        <dbReference type="EMBL" id="AGE11891.1"/>
    </source>
</evidence>
<evidence type="ECO:0000256" key="7">
    <source>
        <dbReference type="ARBA" id="ARBA00022598"/>
    </source>
</evidence>
<dbReference type="CDD" id="cd19535">
    <property type="entry name" value="Cyc_NRPS"/>
    <property type="match status" value="1"/>
</dbReference>
<evidence type="ECO:0000259" key="9">
    <source>
        <dbReference type="PROSITE" id="PS50075"/>
    </source>
</evidence>
<dbReference type="PANTHER" id="PTHR45527:SF10">
    <property type="entry name" value="PYOCHELIN SYNTHASE PCHF"/>
    <property type="match status" value="1"/>
</dbReference>
<name>L7Z9N5_9ACTN</name>
<dbReference type="CDD" id="cd12114">
    <property type="entry name" value="A_NRPS_TlmIV_like"/>
    <property type="match status" value="1"/>
</dbReference>
<evidence type="ECO:0000256" key="6">
    <source>
        <dbReference type="ARBA" id="ARBA00022553"/>
    </source>
</evidence>